<gene>
    <name evidence="2" type="ORF">SAMN05216464_103159</name>
</gene>
<name>A0A1G6YZU3_9SPHI</name>
<reference evidence="2 3" key="1">
    <citation type="submission" date="2016-10" db="EMBL/GenBank/DDBJ databases">
        <authorList>
            <person name="de Groot N.N."/>
        </authorList>
    </citation>
    <scope>NUCLEOTIDE SEQUENCE [LARGE SCALE GENOMIC DNA]</scope>
    <source>
        <strain evidence="2 3">47C3B</strain>
    </source>
</reference>
<dbReference type="EMBL" id="FNAI01000003">
    <property type="protein sequence ID" value="SDD95821.1"/>
    <property type="molecule type" value="Genomic_DNA"/>
</dbReference>
<evidence type="ECO:0000256" key="1">
    <source>
        <dbReference type="SAM" id="Phobius"/>
    </source>
</evidence>
<protein>
    <submittedName>
        <fullName evidence="2">LPS O-antigen chain length determinant protein, WzzB/FepE family</fullName>
    </submittedName>
</protein>
<dbReference type="InterPro" id="IPR050445">
    <property type="entry name" value="Bact_polysacc_biosynth/exp"/>
</dbReference>
<dbReference type="Proteomes" id="UP000199072">
    <property type="component" value="Unassembled WGS sequence"/>
</dbReference>
<evidence type="ECO:0000313" key="2">
    <source>
        <dbReference type="EMBL" id="SDD95821.1"/>
    </source>
</evidence>
<proteinExistence type="predicted"/>
<feature type="transmembrane region" description="Helical" evidence="1">
    <location>
        <begin position="37"/>
        <end position="57"/>
    </location>
</feature>
<keyword evidence="1" id="KW-0812">Transmembrane</keyword>
<keyword evidence="1" id="KW-0472">Membrane</keyword>
<dbReference type="OrthoDB" id="745212at2"/>
<dbReference type="PANTHER" id="PTHR32309:SF31">
    <property type="entry name" value="CAPSULAR EXOPOLYSACCHARIDE FAMILY"/>
    <property type="match status" value="1"/>
</dbReference>
<keyword evidence="1" id="KW-1133">Transmembrane helix</keyword>
<keyword evidence="3" id="KW-1185">Reference proteome</keyword>
<dbReference type="RefSeq" id="WP_091147919.1">
    <property type="nucleotide sequence ID" value="NZ_FNAI01000003.1"/>
</dbReference>
<dbReference type="PANTHER" id="PTHR32309">
    <property type="entry name" value="TYROSINE-PROTEIN KINASE"/>
    <property type="match status" value="1"/>
</dbReference>
<dbReference type="AlphaFoldDB" id="A0A1G6YZU3"/>
<accession>A0A1G6YZU3</accession>
<feature type="transmembrane region" description="Helical" evidence="1">
    <location>
        <begin position="332"/>
        <end position="351"/>
    </location>
</feature>
<evidence type="ECO:0000313" key="3">
    <source>
        <dbReference type="Proteomes" id="UP000199072"/>
    </source>
</evidence>
<dbReference type="STRING" id="1391627.SAMN05216464_103159"/>
<sequence length="359" mass="39974">MSTKDQDISNNNSPDEISVKELLVKIKSSVTYIKSKWLIILLFSLIGAIAGLGYSLYKKINYTAECTFVLQESAPGGGLSQYAGLASLAGINLGGGGSGIFEGDNIIELYKSRTMLARTLLSEVNFDSQKQSLIERYITHNKLRSTWKEKDHITDIKFTGDPEKFDRKQDSLITNIVAILNKKALKVAKPDKKLNIISVQCKSDDELFAKMFTNKLVETVNGFYIQTKTKISYQNINILQKQADSLKTILNYALTGVASSIDAAPNANPFLSRLKVSSQRKQIDVESSKAMYGEIEKNLEIAKIALRQEMPLIQIVDKPILPLSDDRVSKKVMILTAGLLGGFIGLFFIFIKKLLQLYK</sequence>
<organism evidence="2 3">
    <name type="scientific">Mucilaginibacter pineti</name>
    <dbReference type="NCBI Taxonomy" id="1391627"/>
    <lineage>
        <taxon>Bacteria</taxon>
        <taxon>Pseudomonadati</taxon>
        <taxon>Bacteroidota</taxon>
        <taxon>Sphingobacteriia</taxon>
        <taxon>Sphingobacteriales</taxon>
        <taxon>Sphingobacteriaceae</taxon>
        <taxon>Mucilaginibacter</taxon>
    </lineage>
</organism>